<comment type="caution">
    <text evidence="1">The sequence shown here is derived from an EMBL/GenBank/DDBJ whole genome shotgun (WGS) entry which is preliminary data.</text>
</comment>
<gene>
    <name evidence="1" type="ORF">B0H16DRAFT_1733187</name>
</gene>
<dbReference type="SUPFAM" id="SSF52047">
    <property type="entry name" value="RNI-like"/>
    <property type="match status" value="1"/>
</dbReference>
<dbReference type="Gene3D" id="3.80.10.10">
    <property type="entry name" value="Ribonuclease Inhibitor"/>
    <property type="match status" value="1"/>
</dbReference>
<organism evidence="1 2">
    <name type="scientific">Mycena metata</name>
    <dbReference type="NCBI Taxonomy" id="1033252"/>
    <lineage>
        <taxon>Eukaryota</taxon>
        <taxon>Fungi</taxon>
        <taxon>Dikarya</taxon>
        <taxon>Basidiomycota</taxon>
        <taxon>Agaricomycotina</taxon>
        <taxon>Agaricomycetes</taxon>
        <taxon>Agaricomycetidae</taxon>
        <taxon>Agaricales</taxon>
        <taxon>Marasmiineae</taxon>
        <taxon>Mycenaceae</taxon>
        <taxon>Mycena</taxon>
    </lineage>
</organism>
<accession>A0AAD7HZ45</accession>
<dbReference type="Proteomes" id="UP001215598">
    <property type="component" value="Unassembled WGS sequence"/>
</dbReference>
<proteinExistence type="predicted"/>
<dbReference type="InterPro" id="IPR032675">
    <property type="entry name" value="LRR_dom_sf"/>
</dbReference>
<dbReference type="EMBL" id="JARKIB010000151">
    <property type="protein sequence ID" value="KAJ7731624.1"/>
    <property type="molecule type" value="Genomic_DNA"/>
</dbReference>
<evidence type="ECO:0000313" key="2">
    <source>
        <dbReference type="Proteomes" id="UP001215598"/>
    </source>
</evidence>
<protein>
    <recommendedName>
        <fullName evidence="3">F-box domain-containing protein</fullName>
    </recommendedName>
</protein>
<evidence type="ECO:0000313" key="1">
    <source>
        <dbReference type="EMBL" id="KAJ7731624.1"/>
    </source>
</evidence>
<evidence type="ECO:0008006" key="3">
    <source>
        <dbReference type="Google" id="ProtNLM"/>
    </source>
</evidence>
<reference evidence="1" key="1">
    <citation type="submission" date="2023-03" db="EMBL/GenBank/DDBJ databases">
        <title>Massive genome expansion in bonnet fungi (Mycena s.s.) driven by repeated elements and novel gene families across ecological guilds.</title>
        <authorList>
            <consortium name="Lawrence Berkeley National Laboratory"/>
            <person name="Harder C.B."/>
            <person name="Miyauchi S."/>
            <person name="Viragh M."/>
            <person name="Kuo A."/>
            <person name="Thoen E."/>
            <person name="Andreopoulos B."/>
            <person name="Lu D."/>
            <person name="Skrede I."/>
            <person name="Drula E."/>
            <person name="Henrissat B."/>
            <person name="Morin E."/>
            <person name="Kohler A."/>
            <person name="Barry K."/>
            <person name="LaButti K."/>
            <person name="Morin E."/>
            <person name="Salamov A."/>
            <person name="Lipzen A."/>
            <person name="Mereny Z."/>
            <person name="Hegedus B."/>
            <person name="Baldrian P."/>
            <person name="Stursova M."/>
            <person name="Weitz H."/>
            <person name="Taylor A."/>
            <person name="Grigoriev I.V."/>
            <person name="Nagy L.G."/>
            <person name="Martin F."/>
            <person name="Kauserud H."/>
        </authorList>
    </citation>
    <scope>NUCLEOTIDE SEQUENCE</scope>
    <source>
        <strain evidence="1">CBHHK182m</strain>
    </source>
</reference>
<sequence length="415" mass="47880">MTTIPGPPTTSHLPVEIWRQILRVATQPEIPYIVDYLAFEAMDELKETSRSQSLRMETSLSLIRVSRCFHAIGVEFMYEDVRVYDAAGLQSLLSGLYRSLEADGANGYGSYIRRLELPSRRNPMRWPSHSPDFSNDPIPSDLDKPRLGDVLRLCPRLETLVRPYLRLDAENMMFWASLVEGPVIACLSHLKRLEWYESVLEADLYGTKRLGEIIAQAPNLRYLSLSSDRHNLLADLPFSSSLQTLRINRSQYYPANNKKYLVRPRRSRFPNLTNLVLQTTLPTPLLDLLGTRGLRRLEFGFSPQMTFSSTEMHRIFSRCQWLEELVYYLGAPEISALVAFQAPSVKRVRLRINPEEWSSPRSVIRRQLEILEGPSFPKLEELVLQDPTGWFLRRDLGKDFLGRMVARGCKVRYED</sequence>
<keyword evidence="2" id="KW-1185">Reference proteome</keyword>
<dbReference type="AlphaFoldDB" id="A0AAD7HZ45"/>
<name>A0AAD7HZ45_9AGAR</name>